<reference evidence="1" key="1">
    <citation type="submission" date="2020-07" db="EMBL/GenBank/DDBJ databases">
        <title>Clarias magur genome sequencing, assembly and annotation.</title>
        <authorList>
            <person name="Kushwaha B."/>
            <person name="Kumar R."/>
            <person name="Das P."/>
            <person name="Joshi C.G."/>
            <person name="Kumar D."/>
            <person name="Nagpure N.S."/>
            <person name="Pandey M."/>
            <person name="Agarwal S."/>
            <person name="Srivastava S."/>
            <person name="Singh M."/>
            <person name="Sahoo L."/>
            <person name="Jayasankar P."/>
            <person name="Meher P.K."/>
            <person name="Koringa P.G."/>
            <person name="Iquebal M.A."/>
            <person name="Das S.P."/>
            <person name="Bit A."/>
            <person name="Patnaik S."/>
            <person name="Patel N."/>
            <person name="Shah T.M."/>
            <person name="Hinsu A."/>
            <person name="Jena J.K."/>
        </authorList>
    </citation>
    <scope>NUCLEOTIDE SEQUENCE</scope>
    <source>
        <strain evidence="1">CIFAMagur01</strain>
        <tissue evidence="1">Testis</tissue>
    </source>
</reference>
<name>A0A8J4XA76_CLAMG</name>
<dbReference type="Proteomes" id="UP000727407">
    <property type="component" value="Unassembled WGS sequence"/>
</dbReference>
<organism evidence="1 2">
    <name type="scientific">Clarias magur</name>
    <name type="common">Asian catfish</name>
    <name type="synonym">Macropteronotus magur</name>
    <dbReference type="NCBI Taxonomy" id="1594786"/>
    <lineage>
        <taxon>Eukaryota</taxon>
        <taxon>Metazoa</taxon>
        <taxon>Chordata</taxon>
        <taxon>Craniata</taxon>
        <taxon>Vertebrata</taxon>
        <taxon>Euteleostomi</taxon>
        <taxon>Actinopterygii</taxon>
        <taxon>Neopterygii</taxon>
        <taxon>Teleostei</taxon>
        <taxon>Ostariophysi</taxon>
        <taxon>Siluriformes</taxon>
        <taxon>Clariidae</taxon>
        <taxon>Clarias</taxon>
    </lineage>
</organism>
<evidence type="ECO:0000313" key="2">
    <source>
        <dbReference type="Proteomes" id="UP000727407"/>
    </source>
</evidence>
<dbReference type="AlphaFoldDB" id="A0A8J4XA76"/>
<comment type="caution">
    <text evidence="1">The sequence shown here is derived from an EMBL/GenBank/DDBJ whole genome shotgun (WGS) entry which is preliminary data.</text>
</comment>
<feature type="non-terminal residue" evidence="1">
    <location>
        <position position="58"/>
    </location>
</feature>
<feature type="non-terminal residue" evidence="1">
    <location>
        <position position="1"/>
    </location>
</feature>
<proteinExistence type="predicted"/>
<protein>
    <submittedName>
        <fullName evidence="1">Bifunctional apoptosis regulator-like</fullName>
    </submittedName>
</protein>
<accession>A0A8J4XA76</accession>
<evidence type="ECO:0000313" key="1">
    <source>
        <dbReference type="EMBL" id="KAF5890445.1"/>
    </source>
</evidence>
<sequence>DLVEKHFQADVTRRRWSVMADPDVARFLQVLAVELRWCGGWVQEDSYLECSSLSPSLL</sequence>
<keyword evidence="2" id="KW-1185">Reference proteome</keyword>
<gene>
    <name evidence="1" type="ORF">DAT39_019846</name>
</gene>
<dbReference type="EMBL" id="QNUK01000685">
    <property type="protein sequence ID" value="KAF5890445.1"/>
    <property type="molecule type" value="Genomic_DNA"/>
</dbReference>